<dbReference type="Pfam" id="PF18135">
    <property type="entry name" value="Type_ISP_C"/>
    <property type="match status" value="1"/>
</dbReference>
<dbReference type="Gene3D" id="3.40.50.300">
    <property type="entry name" value="P-loop containing nucleotide triphosphate hydrolases"/>
    <property type="match status" value="2"/>
</dbReference>
<dbReference type="GO" id="GO:0003677">
    <property type="term" value="F:DNA binding"/>
    <property type="evidence" value="ECO:0007669"/>
    <property type="project" value="InterPro"/>
</dbReference>
<dbReference type="InterPro" id="IPR001650">
    <property type="entry name" value="Helicase_C-like"/>
</dbReference>
<reference evidence="3 4" key="1">
    <citation type="submission" date="2019-01" db="EMBL/GenBank/DDBJ databases">
        <title>Lactibacter flavus gen. nov., sp. nov., a novel bacterium of the family Propionibacteriaceae isolated from raw milk and dairy products.</title>
        <authorList>
            <person name="Huptas C."/>
            <person name="Wenning M."/>
            <person name="Breitenwieser F."/>
            <person name="Doll E."/>
            <person name="Von Neubeck M."/>
            <person name="Busse H.-J."/>
            <person name="Scherer S."/>
        </authorList>
    </citation>
    <scope>NUCLEOTIDE SEQUENCE [LARGE SCALE GENOMIC DNA]</scope>
    <source>
        <strain evidence="4">DSM 22130 / JCM 15804 / WR061</strain>
    </source>
</reference>
<dbReference type="GO" id="GO:0005829">
    <property type="term" value="C:cytosol"/>
    <property type="evidence" value="ECO:0007669"/>
    <property type="project" value="TreeGrafter"/>
</dbReference>
<dbReference type="CDD" id="cd18785">
    <property type="entry name" value="SF2_C"/>
    <property type="match status" value="1"/>
</dbReference>
<protein>
    <submittedName>
        <fullName evidence="3">DEAD/DEAH box helicase</fullName>
    </submittedName>
</protein>
<dbReference type="PANTHER" id="PTHR47396:SF1">
    <property type="entry name" value="ATP-DEPENDENT HELICASE IRC3-RELATED"/>
    <property type="match status" value="1"/>
</dbReference>
<keyword evidence="3" id="KW-0347">Helicase</keyword>
<dbReference type="SUPFAM" id="SSF52980">
    <property type="entry name" value="Restriction endonuclease-like"/>
    <property type="match status" value="1"/>
</dbReference>
<keyword evidence="4" id="KW-1185">Reference proteome</keyword>
<keyword evidence="3" id="KW-0067">ATP-binding</keyword>
<feature type="compositionally biased region" description="Polar residues" evidence="1">
    <location>
        <begin position="1371"/>
        <end position="1390"/>
    </location>
</feature>
<dbReference type="SUPFAM" id="SSF53335">
    <property type="entry name" value="S-adenosyl-L-methionine-dependent methyltransferases"/>
    <property type="match status" value="1"/>
</dbReference>
<dbReference type="InterPro" id="IPR011335">
    <property type="entry name" value="Restrct_endonuc-II-like"/>
</dbReference>
<dbReference type="Pfam" id="PF13156">
    <property type="entry name" value="Mrr_cat_2"/>
    <property type="match status" value="1"/>
</dbReference>
<dbReference type="GO" id="GO:0008168">
    <property type="term" value="F:methyltransferase activity"/>
    <property type="evidence" value="ECO:0007669"/>
    <property type="project" value="InterPro"/>
</dbReference>
<evidence type="ECO:0000313" key="4">
    <source>
        <dbReference type="Proteomes" id="UP000291933"/>
    </source>
</evidence>
<dbReference type="InterPro" id="IPR039442">
    <property type="entry name" value="Mrr-like_dom"/>
</dbReference>
<gene>
    <name evidence="3" type="ORF">ET996_12425</name>
</gene>
<dbReference type="GO" id="GO:0004386">
    <property type="term" value="F:helicase activity"/>
    <property type="evidence" value="ECO:0007669"/>
    <property type="project" value="UniProtKB-KW"/>
</dbReference>
<dbReference type="GO" id="GO:0032259">
    <property type="term" value="P:methylation"/>
    <property type="evidence" value="ECO:0007669"/>
    <property type="project" value="InterPro"/>
</dbReference>
<dbReference type="Pfam" id="PF22240">
    <property type="entry name" value="ISP_coupler"/>
    <property type="match status" value="1"/>
</dbReference>
<dbReference type="PANTHER" id="PTHR47396">
    <property type="entry name" value="TYPE I RESTRICTION ENZYME ECOKI R PROTEIN"/>
    <property type="match status" value="1"/>
</dbReference>
<dbReference type="PROSITE" id="PS00092">
    <property type="entry name" value="N6_MTASE"/>
    <property type="match status" value="1"/>
</dbReference>
<feature type="region of interest" description="Disordered" evidence="1">
    <location>
        <begin position="1371"/>
        <end position="1391"/>
    </location>
</feature>
<dbReference type="GO" id="GO:0005524">
    <property type="term" value="F:ATP binding"/>
    <property type="evidence" value="ECO:0007669"/>
    <property type="project" value="InterPro"/>
</dbReference>
<dbReference type="InterPro" id="IPR029063">
    <property type="entry name" value="SAM-dependent_MTases_sf"/>
</dbReference>
<dbReference type="EMBL" id="SDMR01000018">
    <property type="protein sequence ID" value="TBT93146.1"/>
    <property type="molecule type" value="Genomic_DNA"/>
</dbReference>
<dbReference type="InterPro" id="IPR053980">
    <property type="entry name" value="ISP_coupler"/>
</dbReference>
<evidence type="ECO:0000313" key="3">
    <source>
        <dbReference type="EMBL" id="TBT93146.1"/>
    </source>
</evidence>
<dbReference type="InterPro" id="IPR006935">
    <property type="entry name" value="Helicase/UvrB_N"/>
</dbReference>
<comment type="caution">
    <text evidence="3">The sequence shown here is derived from an EMBL/GenBank/DDBJ whole genome shotgun (WGS) entry which is preliminary data.</text>
</comment>
<sequence>MVDYFFLDPTLAVEYDEVKRWPDWDHAENTHDSGIDLVARNKDTGEWTAIQCKFYDPKHTLAKADIDSFFTASGKAWDGVTFTNRIIISTTDRWSSQAETALENQQIPVQRIGLADIAESPIDWMLESKQGLEFKLKKAVRYSLRPHQKDAIAAIREGFVTHDRGKWISACGTGKTFTSLKLAEQLAAENGGQLKVLFLAPSISLVSQTLREWMAQTQTDIRPFVVCSDTKAGRQAEDITTHDIPLPTTDAARLASEMAKIGRRGRQMTVVFSTYQSIDVVAQAQRQSNQAFDLILCDEAHRTTGVTLTGDTAESAFVKVHDNTYLPAAKRLYMTATPRIYGEDVKRKADEASAVLTSMDDETAYGPEFHRLGFGEAVERNLLSDYKVMILVVEGDAIATHLQAAMANDDRELSLDDAAKIVGCWNGLAKRTTDHDFGLNPTPMKRAVAFCRDIKASKGFAGAFPEVVETLVQDADGPTCDVEHVDGTMNALERADRLAWLKAPIPEGECRVLSNARCLSEGVDVPALDAVLFLHPRNSLVDVVQSVGRVMRRSDGKDYGYVILPVAIPAGLAPEEALKDNKRFKVVWDVLNALRSHDDRFNAMINSIDLDKNTKGKIILDVIGTGGPTDDAEGKPLKTSDGGVQLPLFDLGHWRDSILARIVKKVGDREYWDQWADSVVDIAANQRARIKAILDAGDPAVTAEFDTFLDGLKANLNDSINADDAANMLSQHLITKPVFDALFEHDSFAAHNPVSITMQKMVDALAGHGLDAETASLEKFYDSVRKRASQIETAAGRQTVIHELYENFFKKAFPKQAASFGVVYTPVEIVDFILRAADDVCRQEFGYGLTDEGVHILDPFTGTGTFIVRLLESGIIRPEDLARKYTSELWANEIMLLAYYIACVNIETTYQAIIRQHLKDITDAADTLGSDLVEVGGHADVPFPEPVEGSTAPIDVPYVPFPGATLTDTFQITEEGDRADTSLIPVNNDRIEAQLAAPIKVIVGNPPYSAGQGSANDNNANLKYATLDARIAETYAARSTATLKNSLYDSYVRAFRWATDRIGGHGVIAFVSNNGWVDGNTADGIRKTFQTEFSEIYVYNLRGNQRTAGETSRQEGGKVFGSGARTGVAILIAVKRLTTSHTPARVHYLGVPDYQTADEKLARINATTLDSTAWTTLNPNRAGDWLHQRSTSFIGFPAITLRGDESEEAHFGWSSSGIQTNRDSWCYSYSRDAVDTNMRRMIEFYATQASTSRGAGGSLDLDPTRISWTDRLIADALKGKQHSFDAEAIRNGLYRPFTKQAVYFDPSMVHRVYQQGRFFPTPNHANVGITVIDSGARAPFSVLMAGLLPDSKMYVDAAQFFPRWTYEKASDPSTGSGHEQGSLLETTSTGSAGGDVDEWGYRRVDNITDGIQALYRERFGASVTKDDVFYYVYGVLHSEQYRITFAADLKRMLPRIPLAATASDFFAFGNAGRKLADLHVNYETVEPYPLHEQAPAFGDPFETFRVTKMRWADKTTKKAIVYNALVTLGDIPAEAHRYMLGSRSALEWLIDRYQVKTDKASGIVNDPNDWCREHNDPRYIVDLIKRVTRVSIDTMKIVDSLPHLPL</sequence>
<dbReference type="InterPro" id="IPR011856">
    <property type="entry name" value="tRNA_endonuc-like_dom_sf"/>
</dbReference>
<name>A0A4Q9KKH4_PROTD</name>
<dbReference type="Gene3D" id="3.40.50.150">
    <property type="entry name" value="Vaccinia Virus protein VP39"/>
    <property type="match status" value="1"/>
</dbReference>
<dbReference type="Gene3D" id="3.40.1350.10">
    <property type="match status" value="1"/>
</dbReference>
<organism evidence="3 4">
    <name type="scientific">Propioniciclava tarda</name>
    <dbReference type="NCBI Taxonomy" id="433330"/>
    <lineage>
        <taxon>Bacteria</taxon>
        <taxon>Bacillati</taxon>
        <taxon>Actinomycetota</taxon>
        <taxon>Actinomycetes</taxon>
        <taxon>Propionibacteriales</taxon>
        <taxon>Propionibacteriaceae</taxon>
        <taxon>Propioniciclava</taxon>
    </lineage>
</organism>
<dbReference type="SMART" id="SM00487">
    <property type="entry name" value="DEXDc"/>
    <property type="match status" value="1"/>
</dbReference>
<dbReference type="Pfam" id="PF00271">
    <property type="entry name" value="Helicase_C"/>
    <property type="match status" value="1"/>
</dbReference>
<dbReference type="InterPro" id="IPR002052">
    <property type="entry name" value="DNA_methylase_N6_adenine_CS"/>
</dbReference>
<dbReference type="GO" id="GO:0016787">
    <property type="term" value="F:hydrolase activity"/>
    <property type="evidence" value="ECO:0007669"/>
    <property type="project" value="InterPro"/>
</dbReference>
<dbReference type="OrthoDB" id="9776021at2"/>
<dbReference type="InterPro" id="IPR027417">
    <property type="entry name" value="P-loop_NTPase"/>
</dbReference>
<feature type="domain" description="Helicase ATP-binding" evidence="2">
    <location>
        <begin position="156"/>
        <end position="338"/>
    </location>
</feature>
<dbReference type="CDD" id="cd22333">
    <property type="entry name" value="LlaBIII_nuclease-like"/>
    <property type="match status" value="1"/>
</dbReference>
<dbReference type="PROSITE" id="PS51192">
    <property type="entry name" value="HELICASE_ATP_BIND_1"/>
    <property type="match status" value="1"/>
</dbReference>
<dbReference type="Proteomes" id="UP000291933">
    <property type="component" value="Unassembled WGS sequence"/>
</dbReference>
<accession>A0A4Q9KKH4</accession>
<keyword evidence="3" id="KW-0547">Nucleotide-binding</keyword>
<evidence type="ECO:0000256" key="1">
    <source>
        <dbReference type="SAM" id="MobiDB-lite"/>
    </source>
</evidence>
<evidence type="ECO:0000259" key="2">
    <source>
        <dbReference type="PROSITE" id="PS51192"/>
    </source>
</evidence>
<dbReference type="InterPro" id="IPR014001">
    <property type="entry name" value="Helicase_ATP-bd"/>
</dbReference>
<dbReference type="PRINTS" id="PR00507">
    <property type="entry name" value="N12N6MTFRASE"/>
</dbReference>
<dbReference type="Pfam" id="PF04851">
    <property type="entry name" value="ResIII"/>
    <property type="match status" value="1"/>
</dbReference>
<dbReference type="InterPro" id="IPR041635">
    <property type="entry name" value="Type_ISP_LLaBIII_C"/>
</dbReference>
<dbReference type="SMART" id="SM00490">
    <property type="entry name" value="HELICc"/>
    <property type="match status" value="1"/>
</dbReference>
<proteinExistence type="predicted"/>
<dbReference type="SUPFAM" id="SSF52540">
    <property type="entry name" value="P-loop containing nucleoside triphosphate hydrolases"/>
    <property type="match status" value="2"/>
</dbReference>
<keyword evidence="3" id="KW-0378">Hydrolase</keyword>
<dbReference type="InterPro" id="IPR050742">
    <property type="entry name" value="Helicase_Restrict-Modif_Enz"/>
</dbReference>